<protein>
    <recommendedName>
        <fullName evidence="6">G8 domain-containing protein</fullName>
    </recommendedName>
</protein>
<keyword evidence="4" id="KW-0325">Glycoprotein</keyword>
<feature type="domain" description="G8" evidence="6">
    <location>
        <begin position="42"/>
        <end position="160"/>
    </location>
</feature>
<feature type="signal peptide" evidence="5">
    <location>
        <begin position="1"/>
        <end position="21"/>
    </location>
</feature>
<comment type="subcellular location">
    <subcellularLocation>
        <location evidence="1">Cell membrane</location>
    </subcellularLocation>
</comment>
<accession>A0ABQ2D072</accession>
<keyword evidence="3 5" id="KW-0732">Signal</keyword>
<dbReference type="Gene3D" id="2.160.20.10">
    <property type="entry name" value="Single-stranded right-handed beta-helix, Pectin lyase-like"/>
    <property type="match status" value="1"/>
</dbReference>
<dbReference type="InterPro" id="IPR011050">
    <property type="entry name" value="Pectin_lyase_fold/virulence"/>
</dbReference>
<dbReference type="PROSITE" id="PS51484">
    <property type="entry name" value="G8"/>
    <property type="match status" value="1"/>
</dbReference>
<name>A0ABQ2D072_9DEIO</name>
<dbReference type="InterPro" id="IPR019316">
    <property type="entry name" value="G8_domain"/>
</dbReference>
<dbReference type="PANTHER" id="PTHR46769:SF2">
    <property type="entry name" value="FIBROCYSTIN-L ISOFORM 2 PRECURSOR-RELATED"/>
    <property type="match status" value="1"/>
</dbReference>
<dbReference type="Pfam" id="PF24606">
    <property type="entry name" value="CEMIP_beta-hel"/>
    <property type="match status" value="1"/>
</dbReference>
<keyword evidence="2" id="KW-1003">Cell membrane</keyword>
<dbReference type="InterPro" id="IPR052387">
    <property type="entry name" value="Fibrocystin"/>
</dbReference>
<keyword evidence="2" id="KW-0472">Membrane</keyword>
<evidence type="ECO:0000256" key="1">
    <source>
        <dbReference type="ARBA" id="ARBA00004236"/>
    </source>
</evidence>
<dbReference type="EMBL" id="BMOD01000008">
    <property type="protein sequence ID" value="GGJ38048.1"/>
    <property type="molecule type" value="Genomic_DNA"/>
</dbReference>
<comment type="caution">
    <text evidence="7">The sequence shown here is derived from an EMBL/GenBank/DDBJ whole genome shotgun (WGS) entry which is preliminary data.</text>
</comment>
<dbReference type="PANTHER" id="PTHR46769">
    <property type="entry name" value="POLYCYSTIC KIDNEY AND HEPATIC DISEASE 1 (AUTOSOMAL RECESSIVE)-LIKE 1"/>
    <property type="match status" value="1"/>
</dbReference>
<evidence type="ECO:0000256" key="3">
    <source>
        <dbReference type="ARBA" id="ARBA00022729"/>
    </source>
</evidence>
<evidence type="ECO:0000313" key="7">
    <source>
        <dbReference type="EMBL" id="GGJ38048.1"/>
    </source>
</evidence>
<sequence>MRKTLLLVLTATLVSCNIVHPHPTDHTLESQAITFVKWSDPATWGGKVPVAGDTVTIPAGKAVLLDVSPPALRGVEVNGMLSFDPALNLMLKTDYLMVMGALQVGTEAAPIQGKAEIVLTSNNLADNIHSMGAKVLGAMGGGTIDIHGQPTLRSWTKLNGTVAVGSKTITVQDPVNWKVGDAIIITSSSFYNPYSPKSQTEQRLITAISGNTLTLNQGLTYGHWGADAAGVNEQAEVGLLSRNVLIHSDDSVLDTTTPAGSISKGGHLMAMVGSKVRIENAEFRDMGQKSVFGRYPIHFHQLSDGGLGSYVRNNSIWRTYNRCVVIHGTNKLILENNVMYNSTGHCVYFEEGTETGNTIRNNVVAYVKALKDAARLIPTDDRPAAYWITRPGNYLSGNSASEAHIGYWYALPEKPIPFGRGTQDLAWMDSIYPRREALGYFDSNVAHSNWQGLFVDGAIASTLCDGTMSRNTCKDHSNLSLLKDAGAVNYAPRQKPAQDYNFTSTDAAVLNLPVVASFNNFTAYKHRNQAVWLRGSYQQLNKPRMADNKIGAIFAASRVYLNYGLVVGSTPNTLGDAADIEPRTGFQFYDGHVGVRNTLFRNFTTPQSAALGYLRHTSFSLVAQNYASGLTFENSNRVYLDTPPAPVFNATTEDSKDGYRGAVFYDHDGSVTGATDTYVTVNHPFLTNSSCSFKTEWNAYTCRNTYLNLGLRILDTTEVTTPTAPYKVLRSDGPSIDLWGTPNGVGTPNNSFQTRLIATRGGTVPRYVYQLQSGTGAVPTKYLASLTLDSLPTDALFIKTVPTASAANSWVELVLPFNGPAYVYRTYYFGYNSGKGLNKVAIRSDLYKGTMGDTYYQDAAGIHVIFTFRDLTTSQFTSFHVCQTLKCE</sequence>
<feature type="chain" id="PRO_5045238216" description="G8 domain-containing protein" evidence="5">
    <location>
        <begin position="22"/>
        <end position="888"/>
    </location>
</feature>
<organism evidence="7 8">
    <name type="scientific">Deinococcus roseus</name>
    <dbReference type="NCBI Taxonomy" id="392414"/>
    <lineage>
        <taxon>Bacteria</taxon>
        <taxon>Thermotogati</taxon>
        <taxon>Deinococcota</taxon>
        <taxon>Deinococci</taxon>
        <taxon>Deinococcales</taxon>
        <taxon>Deinococcaceae</taxon>
        <taxon>Deinococcus</taxon>
    </lineage>
</organism>
<dbReference type="SMART" id="SM01225">
    <property type="entry name" value="G8"/>
    <property type="match status" value="1"/>
</dbReference>
<evidence type="ECO:0000259" key="6">
    <source>
        <dbReference type="PROSITE" id="PS51484"/>
    </source>
</evidence>
<evidence type="ECO:0000256" key="2">
    <source>
        <dbReference type="ARBA" id="ARBA00022475"/>
    </source>
</evidence>
<gene>
    <name evidence="7" type="ORF">GCM10008938_25190</name>
</gene>
<dbReference type="Pfam" id="PF10162">
    <property type="entry name" value="G8"/>
    <property type="match status" value="1"/>
</dbReference>
<evidence type="ECO:0000313" key="8">
    <source>
        <dbReference type="Proteomes" id="UP000632222"/>
    </source>
</evidence>
<dbReference type="InterPro" id="IPR055401">
    <property type="entry name" value="CEMIP_beta-hel_dom"/>
</dbReference>
<reference evidence="8" key="1">
    <citation type="journal article" date="2019" name="Int. J. Syst. Evol. Microbiol.">
        <title>The Global Catalogue of Microorganisms (GCM) 10K type strain sequencing project: providing services to taxonomists for standard genome sequencing and annotation.</title>
        <authorList>
            <consortium name="The Broad Institute Genomics Platform"/>
            <consortium name="The Broad Institute Genome Sequencing Center for Infectious Disease"/>
            <person name="Wu L."/>
            <person name="Ma J."/>
        </authorList>
    </citation>
    <scope>NUCLEOTIDE SEQUENCE [LARGE SCALE GENOMIC DNA]</scope>
    <source>
        <strain evidence="8">JCM 14370</strain>
    </source>
</reference>
<dbReference type="Proteomes" id="UP000632222">
    <property type="component" value="Unassembled WGS sequence"/>
</dbReference>
<evidence type="ECO:0000256" key="4">
    <source>
        <dbReference type="ARBA" id="ARBA00023180"/>
    </source>
</evidence>
<keyword evidence="8" id="KW-1185">Reference proteome</keyword>
<dbReference type="PROSITE" id="PS51257">
    <property type="entry name" value="PROKAR_LIPOPROTEIN"/>
    <property type="match status" value="1"/>
</dbReference>
<proteinExistence type="predicted"/>
<dbReference type="SUPFAM" id="SSF51126">
    <property type="entry name" value="Pectin lyase-like"/>
    <property type="match status" value="1"/>
</dbReference>
<dbReference type="RefSeq" id="WP_189003041.1">
    <property type="nucleotide sequence ID" value="NZ_BMOD01000008.1"/>
</dbReference>
<evidence type="ECO:0000256" key="5">
    <source>
        <dbReference type="SAM" id="SignalP"/>
    </source>
</evidence>
<dbReference type="InterPro" id="IPR012334">
    <property type="entry name" value="Pectin_lyas_fold"/>
</dbReference>